<evidence type="ECO:0000313" key="2">
    <source>
        <dbReference type="EMBL" id="JAG10035.1"/>
    </source>
</evidence>
<accession>A0A0A9WYW0</accession>
<sequence>MQSLYLHPERTSQLQRSTSYPIRKRYERPRTLLRRVRLRDLPRRLRSGRHGRLQVRQPHVPRRRLQAIPRLHLLSIHVRHYVPRRFYLERKNAIVHVFTVPRPEDRLPRIPENCVELDGRSSGKCCPTYECSTGMVFCPGGGVYNEASMKCECGANPACSNDLVCEPGFEIVTVQKGGFYPTCCPMLTCMSLKVSGEINRSRVNVTVVRGKDTEIVGQQQQYQVKRNEMTAAQQQQLQQQQQQMQKRRKSRSIEIYEEDPCPPGSSLNMLTMACQCDSSKCSTRHALRVTS</sequence>
<organism evidence="2">
    <name type="scientific">Lygus hesperus</name>
    <name type="common">Western plant bug</name>
    <dbReference type="NCBI Taxonomy" id="30085"/>
    <lineage>
        <taxon>Eukaryota</taxon>
        <taxon>Metazoa</taxon>
        <taxon>Ecdysozoa</taxon>
        <taxon>Arthropoda</taxon>
        <taxon>Hexapoda</taxon>
        <taxon>Insecta</taxon>
        <taxon>Pterygota</taxon>
        <taxon>Neoptera</taxon>
        <taxon>Paraneoptera</taxon>
        <taxon>Hemiptera</taxon>
        <taxon>Heteroptera</taxon>
        <taxon>Panheteroptera</taxon>
        <taxon>Cimicomorpha</taxon>
        <taxon>Miridae</taxon>
        <taxon>Mirini</taxon>
        <taxon>Lygus</taxon>
    </lineage>
</organism>
<name>A0A0A9WYW0_LYGHE</name>
<dbReference type="AlphaFoldDB" id="A0A0A9WYW0"/>
<reference evidence="2" key="1">
    <citation type="journal article" date="2014" name="PLoS ONE">
        <title>Transcriptome-Based Identification of ABC Transporters in the Western Tarnished Plant Bug Lygus hesperus.</title>
        <authorList>
            <person name="Hull J.J."/>
            <person name="Chaney K."/>
            <person name="Geib S.M."/>
            <person name="Fabrick J.A."/>
            <person name="Brent C.S."/>
            <person name="Walsh D."/>
            <person name="Lavine L.C."/>
        </authorList>
    </citation>
    <scope>NUCLEOTIDE SEQUENCE</scope>
</reference>
<protein>
    <submittedName>
        <fullName evidence="2">Uncharacterized protein</fullName>
    </submittedName>
</protein>
<proteinExistence type="predicted"/>
<evidence type="ECO:0000313" key="1">
    <source>
        <dbReference type="EMBL" id="JAG10034.1"/>
    </source>
</evidence>
<reference evidence="2" key="2">
    <citation type="submission" date="2014-07" db="EMBL/GenBank/DDBJ databases">
        <authorList>
            <person name="Hull J."/>
        </authorList>
    </citation>
    <scope>NUCLEOTIDE SEQUENCE</scope>
</reference>
<dbReference type="EMBL" id="GBHO01033570">
    <property type="protein sequence ID" value="JAG10034.1"/>
    <property type="molecule type" value="Transcribed_RNA"/>
</dbReference>
<dbReference type="EMBL" id="GBHO01033569">
    <property type="protein sequence ID" value="JAG10035.1"/>
    <property type="molecule type" value="Transcribed_RNA"/>
</dbReference>
<gene>
    <name evidence="1" type="ORF">CM83_52931</name>
    <name evidence="2" type="ORF">CM83_52934</name>
</gene>